<organism evidence="1 2">
    <name type="scientific">Streptomonospora mangrovi</name>
    <dbReference type="NCBI Taxonomy" id="2883123"/>
    <lineage>
        <taxon>Bacteria</taxon>
        <taxon>Bacillati</taxon>
        <taxon>Actinomycetota</taxon>
        <taxon>Actinomycetes</taxon>
        <taxon>Streptosporangiales</taxon>
        <taxon>Nocardiopsidaceae</taxon>
        <taxon>Streptomonospora</taxon>
    </lineage>
</organism>
<sequence length="477" mass="51736">MRGSREAGRLLCDFDSSVTAVRAMGRFLRGRDFPGLGTGPGSARLGDLASALPEPARRRAFVLGGAGQARPAARIAALTGEDLAAWTADHYGPGPFPAVFVGSGSGAALHLAAALGAPVLPQTFLLPVRARLDPDDPRAALRHGRPLGRLLLDRNPDLDLCHMHDPNQDRAMVGRFMYFRVKRLRLGAVLTRFLRERLAPGGTVFVLDCPLRWPATVLGERQRFQFGALGGIPPHAYTEGGEPVARFLAEQGAAARTWDAPEADAERPEAEWGYDDALTADLRAVAAERGLRLRRVTVPEPELLSPLVAELYHWWYARLGLPADRLVVETYNQWEPYWAMRTGSVPFWLHFPTAPSRDRLADHLRAAPAYRDIHVNLFSNGLRSMGQLPAAEWGALARRHATGTGGLLGVNARAYPTDIGGLLRYRSAFAALGARQDLPPPLTLAELEEFLESARGGAAHRPVRVADEDTGAGTAAP</sequence>
<protein>
    <submittedName>
        <fullName evidence="1">Uncharacterized protein</fullName>
    </submittedName>
</protein>
<proteinExistence type="predicted"/>
<evidence type="ECO:0000313" key="1">
    <source>
        <dbReference type="EMBL" id="MDA0563913.1"/>
    </source>
</evidence>
<gene>
    <name evidence="1" type="ORF">LG943_06165</name>
</gene>
<keyword evidence="2" id="KW-1185">Reference proteome</keyword>
<dbReference type="Proteomes" id="UP001140076">
    <property type="component" value="Unassembled WGS sequence"/>
</dbReference>
<name>A0A9X3NKR8_9ACTN</name>
<comment type="caution">
    <text evidence="1">The sequence shown here is derived from an EMBL/GenBank/DDBJ whole genome shotgun (WGS) entry which is preliminary data.</text>
</comment>
<accession>A0A9X3NKR8</accession>
<reference evidence="1" key="1">
    <citation type="submission" date="2021-10" db="EMBL/GenBank/DDBJ databases">
        <title>Streptomonospora sp. nov., isolated from mangrove soil.</title>
        <authorList>
            <person name="Chen X."/>
            <person name="Ge X."/>
            <person name="Liu W."/>
        </authorList>
    </citation>
    <scope>NUCLEOTIDE SEQUENCE</scope>
    <source>
        <strain evidence="1">S1-112</strain>
    </source>
</reference>
<dbReference type="RefSeq" id="WP_270071197.1">
    <property type="nucleotide sequence ID" value="NZ_JAJAQC010000007.1"/>
</dbReference>
<evidence type="ECO:0000313" key="2">
    <source>
        <dbReference type="Proteomes" id="UP001140076"/>
    </source>
</evidence>
<dbReference type="EMBL" id="JAJAQC010000007">
    <property type="protein sequence ID" value="MDA0563913.1"/>
    <property type="molecule type" value="Genomic_DNA"/>
</dbReference>
<dbReference type="AlphaFoldDB" id="A0A9X3NKR8"/>